<gene>
    <name evidence="5" type="ORF">BKA16_004758</name>
</gene>
<evidence type="ECO:0000313" key="6">
    <source>
        <dbReference type="Proteomes" id="UP000551501"/>
    </source>
</evidence>
<evidence type="ECO:0000256" key="3">
    <source>
        <dbReference type="ARBA" id="ARBA00023239"/>
    </source>
</evidence>
<dbReference type="InterPro" id="IPR000891">
    <property type="entry name" value="PYR_CT"/>
</dbReference>
<keyword evidence="2" id="KW-0479">Metal-binding</keyword>
<protein>
    <submittedName>
        <fullName evidence="5">Isopropylmalate/homocitrate/citramalate synthase</fullName>
    </submittedName>
</protein>
<dbReference type="Pfam" id="PF00682">
    <property type="entry name" value="HMGL-like"/>
    <property type="match status" value="1"/>
</dbReference>
<dbReference type="InterPro" id="IPR013785">
    <property type="entry name" value="Aldolase_TIM"/>
</dbReference>
<evidence type="ECO:0000256" key="1">
    <source>
        <dbReference type="ARBA" id="ARBA00009405"/>
    </source>
</evidence>
<dbReference type="Proteomes" id="UP000551501">
    <property type="component" value="Unassembled WGS sequence"/>
</dbReference>
<dbReference type="GO" id="GO:0004419">
    <property type="term" value="F:hydroxymethylglutaryl-CoA lyase activity"/>
    <property type="evidence" value="ECO:0007669"/>
    <property type="project" value="TreeGrafter"/>
</dbReference>
<dbReference type="SUPFAM" id="SSF51569">
    <property type="entry name" value="Aldolase"/>
    <property type="match status" value="1"/>
</dbReference>
<sequence>MMRSVALVPNARGLDRALASGIGEIAVFASATQTFAEKNLNADRDTALRRASTIARSASAVGLAVRGYVSMAFGDPWEGDVDPEQVADCAMSLLESGCDSISIADTIGVGTPGDVDAVVDAILDAGGNADQLAMHLHDTYGQGLANVHTSLQAGIAEFDTSAGGIGRCPYARGATGNLATEDLVWMLDGMGIETGIDVHALAATSRWLCNRTGIANASSVAKALLTRTE</sequence>
<dbReference type="PANTHER" id="PTHR42738">
    <property type="entry name" value="HYDROXYMETHYLGLUTARYL-COA LYASE"/>
    <property type="match status" value="1"/>
</dbReference>
<dbReference type="Gene3D" id="3.20.20.70">
    <property type="entry name" value="Aldolase class I"/>
    <property type="match status" value="1"/>
</dbReference>
<feature type="domain" description="Pyruvate carboxyltransferase" evidence="4">
    <location>
        <begin position="1"/>
        <end position="202"/>
    </location>
</feature>
<dbReference type="GO" id="GO:0046872">
    <property type="term" value="F:metal ion binding"/>
    <property type="evidence" value="ECO:0007669"/>
    <property type="project" value="UniProtKB-KW"/>
</dbReference>
<dbReference type="InterPro" id="IPR043594">
    <property type="entry name" value="HMGL"/>
</dbReference>
<dbReference type="GO" id="GO:0006552">
    <property type="term" value="P:L-leucine catabolic process"/>
    <property type="evidence" value="ECO:0007669"/>
    <property type="project" value="TreeGrafter"/>
</dbReference>
<reference evidence="5 6" key="1">
    <citation type="submission" date="2020-08" db="EMBL/GenBank/DDBJ databases">
        <title>Sequencing the genomes of 1000 actinobacteria strains.</title>
        <authorList>
            <person name="Klenk H.-P."/>
        </authorList>
    </citation>
    <scope>NUCLEOTIDE SEQUENCE [LARGE SCALE GENOMIC DNA]</scope>
    <source>
        <strain evidence="5 6">DSM 45298</strain>
    </source>
</reference>
<dbReference type="EMBL" id="JACIFP010000003">
    <property type="protein sequence ID" value="MBB4138133.1"/>
    <property type="molecule type" value="Genomic_DNA"/>
</dbReference>
<keyword evidence="3" id="KW-0456">Lyase</keyword>
<organism evidence="5 6">
    <name type="scientific">Gordonia humi</name>
    <dbReference type="NCBI Taxonomy" id="686429"/>
    <lineage>
        <taxon>Bacteria</taxon>
        <taxon>Bacillati</taxon>
        <taxon>Actinomycetota</taxon>
        <taxon>Actinomycetes</taxon>
        <taxon>Mycobacteriales</taxon>
        <taxon>Gordoniaceae</taxon>
        <taxon>Gordonia</taxon>
    </lineage>
</organism>
<dbReference type="GO" id="GO:0046951">
    <property type="term" value="P:ketone body biosynthetic process"/>
    <property type="evidence" value="ECO:0007669"/>
    <property type="project" value="TreeGrafter"/>
</dbReference>
<accession>A0A840F6F1</accession>
<name>A0A840F6F1_9ACTN</name>
<evidence type="ECO:0000259" key="4">
    <source>
        <dbReference type="PROSITE" id="PS50991"/>
    </source>
</evidence>
<evidence type="ECO:0000256" key="2">
    <source>
        <dbReference type="ARBA" id="ARBA00022723"/>
    </source>
</evidence>
<dbReference type="AlphaFoldDB" id="A0A840F6F1"/>
<keyword evidence="6" id="KW-1185">Reference proteome</keyword>
<dbReference type="PROSITE" id="PS50991">
    <property type="entry name" value="PYR_CT"/>
    <property type="match status" value="1"/>
</dbReference>
<comment type="similarity">
    <text evidence="1">Belongs to the HMG-CoA lyase family.</text>
</comment>
<proteinExistence type="inferred from homology"/>
<comment type="caution">
    <text evidence="5">The sequence shown here is derived from an EMBL/GenBank/DDBJ whole genome shotgun (WGS) entry which is preliminary data.</text>
</comment>
<evidence type="ECO:0000313" key="5">
    <source>
        <dbReference type="EMBL" id="MBB4138133.1"/>
    </source>
</evidence>
<dbReference type="PANTHER" id="PTHR42738:SF7">
    <property type="entry name" value="HYDROXYMETHYLGLUTARYL-COA LYASE"/>
    <property type="match status" value="1"/>
</dbReference>
<dbReference type="CDD" id="cd07938">
    <property type="entry name" value="DRE_TIM_HMGL"/>
    <property type="match status" value="1"/>
</dbReference>
<dbReference type="NCBIfam" id="NF004283">
    <property type="entry name" value="PRK05692.1"/>
    <property type="match status" value="1"/>
</dbReference>